<evidence type="ECO:0000256" key="1">
    <source>
        <dbReference type="SAM" id="MobiDB-lite"/>
    </source>
</evidence>
<protein>
    <submittedName>
        <fullName evidence="3">DUF599 domain-containing protein</fullName>
    </submittedName>
</protein>
<keyword evidence="2" id="KW-0812">Transmembrane</keyword>
<dbReference type="Proteomes" id="UP000678281">
    <property type="component" value="Unassembled WGS sequence"/>
</dbReference>
<keyword evidence="2" id="KW-1133">Transmembrane helix</keyword>
<organism evidence="3 4">
    <name type="scientific">Devosia litorisediminis</name>
    <dbReference type="NCBI Taxonomy" id="2829817"/>
    <lineage>
        <taxon>Bacteria</taxon>
        <taxon>Pseudomonadati</taxon>
        <taxon>Pseudomonadota</taxon>
        <taxon>Alphaproteobacteria</taxon>
        <taxon>Hyphomicrobiales</taxon>
        <taxon>Devosiaceae</taxon>
        <taxon>Devosia</taxon>
    </lineage>
</organism>
<evidence type="ECO:0000313" key="3">
    <source>
        <dbReference type="EMBL" id="MBS3847076.1"/>
    </source>
</evidence>
<proteinExistence type="predicted"/>
<dbReference type="PANTHER" id="PTHR31881:SF6">
    <property type="entry name" value="OS09G0494600 PROTEIN"/>
    <property type="match status" value="1"/>
</dbReference>
<dbReference type="Pfam" id="PF04654">
    <property type="entry name" value="DUF599"/>
    <property type="match status" value="1"/>
</dbReference>
<comment type="caution">
    <text evidence="3">The sequence shown here is derived from an EMBL/GenBank/DDBJ whole genome shotgun (WGS) entry which is preliminary data.</text>
</comment>
<feature type="transmembrane region" description="Helical" evidence="2">
    <location>
        <begin position="108"/>
        <end position="130"/>
    </location>
</feature>
<evidence type="ECO:0000256" key="2">
    <source>
        <dbReference type="SAM" id="Phobius"/>
    </source>
</evidence>
<dbReference type="InterPro" id="IPR006747">
    <property type="entry name" value="DUF599"/>
</dbReference>
<keyword evidence="4" id="KW-1185">Reference proteome</keyword>
<dbReference type="EMBL" id="JAGXTP010000001">
    <property type="protein sequence ID" value="MBS3847076.1"/>
    <property type="molecule type" value="Genomic_DNA"/>
</dbReference>
<reference evidence="3" key="1">
    <citation type="submission" date="2021-04" db="EMBL/GenBank/DDBJ databases">
        <title>Devosia litorisediminis sp. nov., isolated from a sand dune.</title>
        <authorList>
            <person name="Park S."/>
            <person name="Yoon J.-H."/>
        </authorList>
    </citation>
    <scope>NUCLEOTIDE SEQUENCE</scope>
    <source>
        <strain evidence="3">BSSL-BM10</strain>
    </source>
</reference>
<feature type="transmembrane region" description="Helical" evidence="2">
    <location>
        <begin position="175"/>
        <end position="203"/>
    </location>
</feature>
<sequence length="255" mass="28046">MSTTLITTFLPLLCYLAYNIIVPQIEKLRPSLSTIMNMQRRRWVANAALRESPFDAILSGNIMGSVSFLASTAVLLILAIFAVFGQVPTLMAALDSLSLDRVYTSLDVQLHLVVMLIMFVMAFFAFTLSLRQFNHFCIMLGAVDHENGASEEEINAISRMNSLGARNFNSGIRAYYFSVATVAWFVSEWLPILVCGLTILILAHREFFSSAHRTAASAAVIAARRQHDKGAAVSETKQRRSVARRGAGAGKSPPL</sequence>
<accession>A0A942E441</accession>
<dbReference type="RefSeq" id="WP_212656734.1">
    <property type="nucleotide sequence ID" value="NZ_JAGXTP010000001.1"/>
</dbReference>
<name>A0A942E441_9HYPH</name>
<dbReference type="PANTHER" id="PTHR31881">
    <property type="match status" value="1"/>
</dbReference>
<feature type="transmembrane region" description="Helical" evidence="2">
    <location>
        <begin position="62"/>
        <end position="87"/>
    </location>
</feature>
<feature type="region of interest" description="Disordered" evidence="1">
    <location>
        <begin position="229"/>
        <end position="255"/>
    </location>
</feature>
<keyword evidence="2" id="KW-0472">Membrane</keyword>
<gene>
    <name evidence="3" type="ORF">KD146_00055</name>
</gene>
<dbReference type="AlphaFoldDB" id="A0A942E441"/>
<evidence type="ECO:0000313" key="4">
    <source>
        <dbReference type="Proteomes" id="UP000678281"/>
    </source>
</evidence>